<dbReference type="GO" id="GO:0030289">
    <property type="term" value="C:protein phosphatase 4 complex"/>
    <property type="evidence" value="ECO:0007669"/>
    <property type="project" value="TreeGrafter"/>
</dbReference>
<dbReference type="InterPro" id="IPR011993">
    <property type="entry name" value="PH-like_dom_sf"/>
</dbReference>
<dbReference type="SUPFAM" id="SSF50729">
    <property type="entry name" value="PH domain-like"/>
    <property type="match status" value="1"/>
</dbReference>
<dbReference type="Proteomes" id="UP000886595">
    <property type="component" value="Unassembled WGS sequence"/>
</dbReference>
<sequence>MAAPGNAQSNTSSTQRVKVYCLDEDGKWDDRGTGLVTLDYMERSEELGLYVVDEDDHETLLVHRISTDDIYRKQEDTIISWREPEGSTELALSFQETAGCSHVWNQICTLQRNLHFSSLNMNNENHENNELRELPDVVISNLPQILEIVTESGSNDQMRLAGLMLKDVNFFGNLMNVFDMCEDLEKLDCLHTMFNIVKGIISLNSHEILVKILGDNLIMKIIGCLEYNPDVPQSLHYRNDLKEHVVFKEAIPIKNPMVLSKIHQTYRIGYLKDVILTRVVDDATAASLNSIINANKATIVTLLKDDSTFFQELFARLRSPSTSVESKSDLVQFLHEFCSLSKDLEMELKLRLFTELIDEGILDIIAEVLRIPDKQLVLTGADILLIFLTLDPNLLRSYLVKPKTPLLGLLVKGLMEDFGVKMLEIFRILLASSALSGGAQRANILDIFCEKHVPELVDFITASCPERPVDTSESASRRVDSLLNICELLCFCVQQDPSRTIFLLQNVTEKVLFLTRRKEKPVVAAAVRFFRTLLSVLDDNVQSCVVKKNLLKPIIDVFVAGGNHDNLLISSILGLLEHIRKAKATVLLKYVVDTFWDQLTPFEHRTSIQALKNEQCIESLGPKSNTDPVDMRGNSDEEMSASNTQKEEANTLNSNGEAASSANSRSERLIDYEDDEDEDDEDNKTTPQKQTEDSVKGRGEKRCRCREDEQEQCKKKQKLCPTIEGNKNSPET</sequence>
<dbReference type="InterPro" id="IPR055236">
    <property type="entry name" value="EVH1_PP4R3"/>
</dbReference>
<dbReference type="EMBL" id="JAAMPC010000007">
    <property type="protein sequence ID" value="KAG2305501.1"/>
    <property type="molecule type" value="Genomic_DNA"/>
</dbReference>
<dbReference type="AlphaFoldDB" id="A0A8X7SFH2"/>
<dbReference type="SUPFAM" id="SSF48371">
    <property type="entry name" value="ARM repeat"/>
    <property type="match status" value="1"/>
</dbReference>
<dbReference type="Gene3D" id="2.30.29.30">
    <property type="entry name" value="Pleckstrin-homology domain (PH domain)/Phosphotyrosine-binding domain (PTB)"/>
    <property type="match status" value="1"/>
</dbReference>
<evidence type="ECO:0008006" key="6">
    <source>
        <dbReference type="Google" id="ProtNLM"/>
    </source>
</evidence>
<feature type="compositionally biased region" description="Acidic residues" evidence="1">
    <location>
        <begin position="672"/>
        <end position="682"/>
    </location>
</feature>
<evidence type="ECO:0000313" key="5">
    <source>
        <dbReference type="Proteomes" id="UP000886595"/>
    </source>
</evidence>
<dbReference type="GO" id="GO:0072542">
    <property type="term" value="F:protein phosphatase activator activity"/>
    <property type="evidence" value="ECO:0007669"/>
    <property type="project" value="TreeGrafter"/>
</dbReference>
<evidence type="ECO:0000256" key="1">
    <source>
        <dbReference type="SAM" id="MobiDB-lite"/>
    </source>
</evidence>
<feature type="compositionally biased region" description="Basic and acidic residues" evidence="1">
    <location>
        <begin position="690"/>
        <end position="714"/>
    </location>
</feature>
<comment type="caution">
    <text evidence="4">The sequence shown here is derived from an EMBL/GenBank/DDBJ whole genome shotgun (WGS) entry which is preliminary data.</text>
</comment>
<keyword evidence="5" id="KW-1185">Reference proteome</keyword>
<dbReference type="InterPro" id="IPR006887">
    <property type="entry name" value="P4R3-like_central_dom"/>
</dbReference>
<dbReference type="OrthoDB" id="27483at2759"/>
<reference evidence="4 5" key="1">
    <citation type="submission" date="2020-02" db="EMBL/GenBank/DDBJ databases">
        <authorList>
            <person name="Ma Q."/>
            <person name="Huang Y."/>
            <person name="Song X."/>
            <person name="Pei D."/>
        </authorList>
    </citation>
    <scope>NUCLEOTIDE SEQUENCE [LARGE SCALE GENOMIC DNA]</scope>
    <source>
        <strain evidence="4">Sxm20200214</strain>
        <tissue evidence="4">Leaf</tissue>
    </source>
</reference>
<accession>A0A8X7SFH2</accession>
<dbReference type="GO" id="GO:0005654">
    <property type="term" value="C:nucleoplasm"/>
    <property type="evidence" value="ECO:0007669"/>
    <property type="project" value="TreeGrafter"/>
</dbReference>
<feature type="region of interest" description="Disordered" evidence="1">
    <location>
        <begin position="619"/>
        <end position="732"/>
    </location>
</feature>
<proteinExistence type="predicted"/>
<feature type="domain" description="PP4R3 EVH1-like" evidence="3">
    <location>
        <begin position="15"/>
        <end position="114"/>
    </location>
</feature>
<evidence type="ECO:0000259" key="3">
    <source>
        <dbReference type="Pfam" id="PF22972"/>
    </source>
</evidence>
<dbReference type="Pfam" id="PF04802">
    <property type="entry name" value="PP4R3"/>
    <property type="match status" value="1"/>
</dbReference>
<protein>
    <recommendedName>
        <fullName evidence="6">Serine/threonine-protein phosphatase 4 regulatory subunit 3-like central domain-containing protein</fullName>
    </recommendedName>
</protein>
<name>A0A8X7SFH2_BRACI</name>
<evidence type="ECO:0000313" key="4">
    <source>
        <dbReference type="EMBL" id="KAG2305501.1"/>
    </source>
</evidence>
<organism evidence="4 5">
    <name type="scientific">Brassica carinata</name>
    <name type="common">Ethiopian mustard</name>
    <name type="synonym">Abyssinian cabbage</name>
    <dbReference type="NCBI Taxonomy" id="52824"/>
    <lineage>
        <taxon>Eukaryota</taxon>
        <taxon>Viridiplantae</taxon>
        <taxon>Streptophyta</taxon>
        <taxon>Embryophyta</taxon>
        <taxon>Tracheophyta</taxon>
        <taxon>Spermatophyta</taxon>
        <taxon>Magnoliopsida</taxon>
        <taxon>eudicotyledons</taxon>
        <taxon>Gunneridae</taxon>
        <taxon>Pentapetalae</taxon>
        <taxon>rosids</taxon>
        <taxon>malvids</taxon>
        <taxon>Brassicales</taxon>
        <taxon>Brassicaceae</taxon>
        <taxon>Brassiceae</taxon>
        <taxon>Brassica</taxon>
    </lineage>
</organism>
<feature type="compositionally biased region" description="Low complexity" evidence="1">
    <location>
        <begin position="653"/>
        <end position="664"/>
    </location>
</feature>
<evidence type="ECO:0000259" key="2">
    <source>
        <dbReference type="Pfam" id="PF04802"/>
    </source>
</evidence>
<dbReference type="Pfam" id="PF22972">
    <property type="entry name" value="EVH1_PP4R3"/>
    <property type="match status" value="1"/>
</dbReference>
<dbReference type="InterPro" id="IPR051137">
    <property type="entry name" value="PP4R3-like"/>
</dbReference>
<feature type="domain" description="Serine/threonine-protein phosphatase 4 regulatory subunit 3-like central" evidence="2">
    <location>
        <begin position="145"/>
        <end position="614"/>
    </location>
</feature>
<dbReference type="PANTHER" id="PTHR23318">
    <property type="entry name" value="ATP SYNTHASE GAMMA-RELATED"/>
    <property type="match status" value="1"/>
</dbReference>
<dbReference type="InterPro" id="IPR016024">
    <property type="entry name" value="ARM-type_fold"/>
</dbReference>
<dbReference type="PANTHER" id="PTHR23318:SF21">
    <property type="entry name" value="SERINE_THREONINE-PROTEIN PHOSPHATASE 4 REGULATORY SUBUNIT 3-LIKE CENTRAL DOMAIN-CONTAINING PROTEIN"/>
    <property type="match status" value="1"/>
</dbReference>
<gene>
    <name evidence="4" type="ORF">Bca52824_034152</name>
</gene>